<dbReference type="NCBIfam" id="TIGR02727">
    <property type="entry name" value="MTHFS_bact"/>
    <property type="match status" value="1"/>
</dbReference>
<dbReference type="GO" id="GO:0005524">
    <property type="term" value="F:ATP binding"/>
    <property type="evidence" value="ECO:0007669"/>
    <property type="project" value="UniProtKB-KW"/>
</dbReference>
<accession>A0A9Q4B1Q5</accession>
<evidence type="ECO:0000313" key="7">
    <source>
        <dbReference type="Proteomes" id="UP001057753"/>
    </source>
</evidence>
<proteinExistence type="inferred from homology"/>
<dbReference type="AlphaFoldDB" id="A0A9Q4B1Q5"/>
<dbReference type="SUPFAM" id="SSF100950">
    <property type="entry name" value="NagB/RpiA/CoA transferase-like"/>
    <property type="match status" value="1"/>
</dbReference>
<feature type="binding site" evidence="4">
    <location>
        <position position="49"/>
    </location>
    <ligand>
        <name>substrate</name>
    </ligand>
</feature>
<comment type="cofactor">
    <cofactor evidence="5">
        <name>Mg(2+)</name>
        <dbReference type="ChEBI" id="CHEBI:18420"/>
    </cofactor>
</comment>
<comment type="similarity">
    <text evidence="1 5">Belongs to the 5-formyltetrahydrofolate cyclo-ligase family.</text>
</comment>
<comment type="catalytic activity">
    <reaction evidence="5">
        <text>(6S)-5-formyl-5,6,7,8-tetrahydrofolate + ATP = (6R)-5,10-methenyltetrahydrofolate + ADP + phosphate</text>
        <dbReference type="Rhea" id="RHEA:10488"/>
        <dbReference type="ChEBI" id="CHEBI:30616"/>
        <dbReference type="ChEBI" id="CHEBI:43474"/>
        <dbReference type="ChEBI" id="CHEBI:57455"/>
        <dbReference type="ChEBI" id="CHEBI:57457"/>
        <dbReference type="ChEBI" id="CHEBI:456216"/>
        <dbReference type="EC" id="6.3.3.2"/>
    </reaction>
</comment>
<organism evidence="6 7">
    <name type="scientific">Salipaludibacillus agaradhaerens</name>
    <name type="common">Bacillus agaradhaerens</name>
    <dbReference type="NCBI Taxonomy" id="76935"/>
    <lineage>
        <taxon>Bacteria</taxon>
        <taxon>Bacillati</taxon>
        <taxon>Bacillota</taxon>
        <taxon>Bacilli</taxon>
        <taxon>Bacillales</taxon>
        <taxon>Bacillaceae</taxon>
    </lineage>
</organism>
<dbReference type="Gene3D" id="3.40.50.10420">
    <property type="entry name" value="NagB/RpiA/CoA transferase-like"/>
    <property type="match status" value="1"/>
</dbReference>
<dbReference type="PANTHER" id="PTHR23407">
    <property type="entry name" value="ATPASE INHIBITOR/5-FORMYLTETRAHYDROFOLATE CYCLO-LIGASE"/>
    <property type="match status" value="1"/>
</dbReference>
<dbReference type="RefSeq" id="WP_257821255.1">
    <property type="nucleotide sequence ID" value="NZ_JABXYM010000001.1"/>
</dbReference>
<sequence>MTKSEWRQWIKEKLYKYPETIQVKETQLIHEKLFSHSVWKQASTIGVTVSIKNEINTLPIIEQAWQEGKQIVVPRCRRSDNSLLFYHLTCWEELQESFYGLQEPDVNKCSLIKRGDIDLVIVPGLVFDEKGYRIGYGEGYYDRFLTGECPFSTMSLCYEFQVTKTLPVDTYDRPVNWLVTPEKVIKTNSEKQ</sequence>
<feature type="binding site" evidence="4">
    <location>
        <begin position="133"/>
        <end position="141"/>
    </location>
    <ligand>
        <name>ATP</name>
        <dbReference type="ChEBI" id="CHEBI:30616"/>
    </ligand>
</feature>
<dbReference type="Pfam" id="PF01812">
    <property type="entry name" value="5-FTHF_cyc-lig"/>
    <property type="match status" value="1"/>
</dbReference>
<keyword evidence="6" id="KW-0436">Ligase</keyword>
<evidence type="ECO:0000313" key="6">
    <source>
        <dbReference type="EMBL" id="MCR6096726.1"/>
    </source>
</evidence>
<reference evidence="6" key="1">
    <citation type="submission" date="2020-06" db="EMBL/GenBank/DDBJ databases">
        <title>Insight into the genomes of haloalkaliphilic bacilli from Kenyan soda lakes.</title>
        <authorList>
            <person name="Mwirichia R."/>
            <person name="Villamizar G.C."/>
            <person name="Poehlein A."/>
            <person name="Mugweru J."/>
            <person name="Kipnyargis A."/>
            <person name="Kiplimo D."/>
            <person name="Orwa P."/>
            <person name="Daniel R."/>
        </authorList>
    </citation>
    <scope>NUCLEOTIDE SEQUENCE</scope>
    <source>
        <strain evidence="6">B1096_S55</strain>
    </source>
</reference>
<dbReference type="PIRSF" id="PIRSF006806">
    <property type="entry name" value="FTHF_cligase"/>
    <property type="match status" value="1"/>
</dbReference>
<keyword evidence="3 4" id="KW-0067">ATP-binding</keyword>
<dbReference type="Proteomes" id="UP001057753">
    <property type="component" value="Unassembled WGS sequence"/>
</dbReference>
<keyword evidence="2 4" id="KW-0547">Nucleotide-binding</keyword>
<evidence type="ECO:0000256" key="1">
    <source>
        <dbReference type="ARBA" id="ARBA00010638"/>
    </source>
</evidence>
<feature type="binding site" evidence="4">
    <location>
        <position position="54"/>
    </location>
    <ligand>
        <name>substrate</name>
    </ligand>
</feature>
<keyword evidence="7" id="KW-1185">Reference proteome</keyword>
<evidence type="ECO:0000256" key="2">
    <source>
        <dbReference type="ARBA" id="ARBA00022741"/>
    </source>
</evidence>
<comment type="caution">
    <text evidence="6">The sequence shown here is derived from an EMBL/GenBank/DDBJ whole genome shotgun (WGS) entry which is preliminary data.</text>
</comment>
<gene>
    <name evidence="6" type="ORF">HXA33_09165</name>
</gene>
<dbReference type="GO" id="GO:0046872">
    <property type="term" value="F:metal ion binding"/>
    <property type="evidence" value="ECO:0007669"/>
    <property type="project" value="UniProtKB-KW"/>
</dbReference>
<dbReference type="EMBL" id="JABXYM010000001">
    <property type="protein sequence ID" value="MCR6096726.1"/>
    <property type="molecule type" value="Genomic_DNA"/>
</dbReference>
<dbReference type="InterPro" id="IPR002698">
    <property type="entry name" value="FTHF_cligase"/>
</dbReference>
<dbReference type="PANTHER" id="PTHR23407:SF1">
    <property type="entry name" value="5-FORMYLTETRAHYDROFOLATE CYCLO-LIGASE"/>
    <property type="match status" value="1"/>
</dbReference>
<protein>
    <recommendedName>
        <fullName evidence="5">5-formyltetrahydrofolate cyclo-ligase</fullName>
        <ecNumber evidence="5">6.3.3.2</ecNumber>
    </recommendedName>
</protein>
<dbReference type="GO" id="GO:0035999">
    <property type="term" value="P:tetrahydrofolate interconversion"/>
    <property type="evidence" value="ECO:0007669"/>
    <property type="project" value="TreeGrafter"/>
</dbReference>
<keyword evidence="5" id="KW-0460">Magnesium</keyword>
<dbReference type="EC" id="6.3.3.2" evidence="5"/>
<feature type="binding site" evidence="4">
    <location>
        <begin position="3"/>
        <end position="7"/>
    </location>
    <ligand>
        <name>ATP</name>
        <dbReference type="ChEBI" id="CHEBI:30616"/>
    </ligand>
</feature>
<evidence type="ECO:0000256" key="5">
    <source>
        <dbReference type="RuleBase" id="RU361279"/>
    </source>
</evidence>
<dbReference type="GO" id="GO:0030272">
    <property type="term" value="F:5-formyltetrahydrofolate cyclo-ligase activity"/>
    <property type="evidence" value="ECO:0007669"/>
    <property type="project" value="UniProtKB-EC"/>
</dbReference>
<dbReference type="InterPro" id="IPR024185">
    <property type="entry name" value="FTHF_cligase-like_sf"/>
</dbReference>
<dbReference type="InterPro" id="IPR037171">
    <property type="entry name" value="NagB/RpiA_transferase-like"/>
</dbReference>
<name>A0A9Q4B1Q5_SALAG</name>
<keyword evidence="5" id="KW-0479">Metal-binding</keyword>
<evidence type="ECO:0000256" key="3">
    <source>
        <dbReference type="ARBA" id="ARBA00022840"/>
    </source>
</evidence>
<dbReference type="GO" id="GO:0009396">
    <property type="term" value="P:folic acid-containing compound biosynthetic process"/>
    <property type="evidence" value="ECO:0007669"/>
    <property type="project" value="TreeGrafter"/>
</dbReference>
<evidence type="ECO:0000256" key="4">
    <source>
        <dbReference type="PIRSR" id="PIRSR006806-1"/>
    </source>
</evidence>